<name>A0A2A6BUA0_PRIPA</name>
<dbReference type="AlphaFoldDB" id="A0A2A6BUA0"/>
<accession>A0A2A6BUA0</accession>
<keyword evidence="2" id="KW-1185">Reference proteome</keyword>
<reference evidence="1" key="2">
    <citation type="submission" date="2022-06" db="UniProtKB">
        <authorList>
            <consortium name="EnsemblMetazoa"/>
        </authorList>
    </citation>
    <scope>IDENTIFICATION</scope>
    <source>
        <strain evidence="1">PS312</strain>
    </source>
</reference>
<reference evidence="2" key="1">
    <citation type="journal article" date="2008" name="Nat. Genet.">
        <title>The Pristionchus pacificus genome provides a unique perspective on nematode lifestyle and parasitism.</title>
        <authorList>
            <person name="Dieterich C."/>
            <person name="Clifton S.W."/>
            <person name="Schuster L.N."/>
            <person name="Chinwalla A."/>
            <person name="Delehaunty K."/>
            <person name="Dinkelacker I."/>
            <person name="Fulton L."/>
            <person name="Fulton R."/>
            <person name="Godfrey J."/>
            <person name="Minx P."/>
            <person name="Mitreva M."/>
            <person name="Roeseler W."/>
            <person name="Tian H."/>
            <person name="Witte H."/>
            <person name="Yang S.P."/>
            <person name="Wilson R.K."/>
            <person name="Sommer R.J."/>
        </authorList>
    </citation>
    <scope>NUCLEOTIDE SEQUENCE [LARGE SCALE GENOMIC DNA]</scope>
    <source>
        <strain evidence="2">PS312</strain>
    </source>
</reference>
<proteinExistence type="predicted"/>
<protein>
    <submittedName>
        <fullName evidence="1">Uncharacterized protein</fullName>
    </submittedName>
</protein>
<organism evidence="1 2">
    <name type="scientific">Pristionchus pacificus</name>
    <name type="common">Parasitic nematode worm</name>
    <dbReference type="NCBI Taxonomy" id="54126"/>
    <lineage>
        <taxon>Eukaryota</taxon>
        <taxon>Metazoa</taxon>
        <taxon>Ecdysozoa</taxon>
        <taxon>Nematoda</taxon>
        <taxon>Chromadorea</taxon>
        <taxon>Rhabditida</taxon>
        <taxon>Rhabditina</taxon>
        <taxon>Diplogasteromorpha</taxon>
        <taxon>Diplogasteroidea</taxon>
        <taxon>Neodiplogasteridae</taxon>
        <taxon>Pristionchus</taxon>
    </lineage>
</organism>
<dbReference type="Proteomes" id="UP000005239">
    <property type="component" value="Unassembled WGS sequence"/>
</dbReference>
<gene>
    <name evidence="1" type="primary">WBGene00275659</name>
</gene>
<accession>A0A8R1URM9</accession>
<sequence>MSSQGIDASTVAGHSNGEVCLRVTWMDGIDTWFRSGLSVEYLSSGFEVGGLSVEYLPELSPYDTQYPEELVVNIWNALIARYRNQ</sequence>
<dbReference type="EnsemblMetazoa" id="PPA37290.1">
    <property type="protein sequence ID" value="PPA37290.1"/>
    <property type="gene ID" value="WBGene00275659"/>
</dbReference>
<evidence type="ECO:0000313" key="1">
    <source>
        <dbReference type="EnsemblMetazoa" id="PPA37290.1"/>
    </source>
</evidence>
<evidence type="ECO:0000313" key="2">
    <source>
        <dbReference type="Proteomes" id="UP000005239"/>
    </source>
</evidence>